<dbReference type="AlphaFoldDB" id="M8B4N7"/>
<keyword evidence="2" id="KW-0540">Nuclease</keyword>
<sequence length="149" mass="16716">MAHVIGTSRVGHRHDPRTSDGQRHQGSLYAGLHQRQLHHRDLQPPPAFICIRAAKRAWASTSTGGGQIERSFPSFAWRGKDKDKQQHHRIIKSSLILFMLARLPLILPVCYLALQMRQLKGEVDIFSRADGSALFEMGNTRVIAAVYGP</sequence>
<dbReference type="Pfam" id="PF01138">
    <property type="entry name" value="RNase_PH"/>
    <property type="match status" value="1"/>
</dbReference>
<dbReference type="SUPFAM" id="SSF54211">
    <property type="entry name" value="Ribosomal protein S5 domain 2-like"/>
    <property type="match status" value="1"/>
</dbReference>
<dbReference type="GO" id="GO:0004527">
    <property type="term" value="F:exonuclease activity"/>
    <property type="evidence" value="ECO:0007669"/>
    <property type="project" value="UniProtKB-KW"/>
</dbReference>
<evidence type="ECO:0000259" key="1">
    <source>
        <dbReference type="Pfam" id="PF01138"/>
    </source>
</evidence>
<protein>
    <submittedName>
        <fullName evidence="2">Putative exosome complex exonuclease 1</fullName>
    </submittedName>
</protein>
<dbReference type="InterPro" id="IPR027408">
    <property type="entry name" value="PNPase/RNase_PH_dom_sf"/>
</dbReference>
<reference evidence="2" key="1">
    <citation type="journal article" date="2013" name="Nature">
        <title>Draft genome of the wheat A-genome progenitor Triticum urartu.</title>
        <authorList>
            <person name="Ling H.Q."/>
            <person name="Zhao S."/>
            <person name="Liu D."/>
            <person name="Wang J."/>
            <person name="Sun H."/>
            <person name="Zhang C."/>
            <person name="Fan H."/>
            <person name="Li D."/>
            <person name="Dong L."/>
            <person name="Tao Y."/>
            <person name="Gao C."/>
            <person name="Wu H."/>
            <person name="Li Y."/>
            <person name="Cui Y."/>
            <person name="Guo X."/>
            <person name="Zheng S."/>
            <person name="Wang B."/>
            <person name="Yu K."/>
            <person name="Liang Q."/>
            <person name="Yang W."/>
            <person name="Lou X."/>
            <person name="Chen J."/>
            <person name="Feng M."/>
            <person name="Jian J."/>
            <person name="Zhang X."/>
            <person name="Luo G."/>
            <person name="Jiang Y."/>
            <person name="Liu J."/>
            <person name="Wang Z."/>
            <person name="Sha Y."/>
            <person name="Zhang B."/>
            <person name="Wu H."/>
            <person name="Tang D."/>
            <person name="Shen Q."/>
            <person name="Xue P."/>
            <person name="Zou S."/>
            <person name="Wang X."/>
            <person name="Liu X."/>
            <person name="Wang F."/>
            <person name="Yang Y."/>
            <person name="An X."/>
            <person name="Dong Z."/>
            <person name="Zhang K."/>
            <person name="Zhang X."/>
            <person name="Luo M.C."/>
            <person name="Dvorak J."/>
            <person name="Tong Y."/>
            <person name="Wang J."/>
            <person name="Yang H."/>
            <person name="Li Z."/>
            <person name="Wang D."/>
            <person name="Zhang A."/>
            <person name="Wang J."/>
        </authorList>
    </citation>
    <scope>NUCLEOTIDE SEQUENCE</scope>
</reference>
<organism evidence="2">
    <name type="scientific">Triticum urartu</name>
    <name type="common">Red wild einkorn</name>
    <name type="synonym">Crithodium urartu</name>
    <dbReference type="NCBI Taxonomy" id="4572"/>
    <lineage>
        <taxon>Eukaryota</taxon>
        <taxon>Viridiplantae</taxon>
        <taxon>Streptophyta</taxon>
        <taxon>Embryophyta</taxon>
        <taxon>Tracheophyta</taxon>
        <taxon>Spermatophyta</taxon>
        <taxon>Magnoliopsida</taxon>
        <taxon>Liliopsida</taxon>
        <taxon>Poales</taxon>
        <taxon>Poaceae</taxon>
        <taxon>BOP clade</taxon>
        <taxon>Pooideae</taxon>
        <taxon>Triticodae</taxon>
        <taxon>Triticeae</taxon>
        <taxon>Triticinae</taxon>
        <taxon>Triticum</taxon>
    </lineage>
</organism>
<gene>
    <name evidence="2" type="ORF">TRIUR3_32994</name>
</gene>
<dbReference type="InterPro" id="IPR001247">
    <property type="entry name" value="ExoRNase_PH_dom1"/>
</dbReference>
<name>M8B4N7_TRIUA</name>
<dbReference type="InterPro" id="IPR020568">
    <property type="entry name" value="Ribosomal_Su5_D2-typ_SF"/>
</dbReference>
<dbReference type="Gene3D" id="3.30.230.70">
    <property type="entry name" value="GHMP Kinase, N-terminal domain"/>
    <property type="match status" value="1"/>
</dbReference>
<dbReference type="STRING" id="4572.M8B4N7"/>
<feature type="domain" description="Exoribonuclease phosphorolytic" evidence="1">
    <location>
        <begin position="115"/>
        <end position="149"/>
    </location>
</feature>
<proteinExistence type="predicted"/>
<accession>M8B4N7</accession>
<dbReference type="EMBL" id="KD004445">
    <property type="protein sequence ID" value="EMS68569.1"/>
    <property type="molecule type" value="Genomic_DNA"/>
</dbReference>
<keyword evidence="2" id="KW-0269">Exonuclease</keyword>
<evidence type="ECO:0000313" key="2">
    <source>
        <dbReference type="EMBL" id="EMS68569.1"/>
    </source>
</evidence>
<keyword evidence="2" id="KW-0378">Hydrolase</keyword>